<proteinExistence type="predicted"/>
<feature type="transmembrane region" description="Helical" evidence="1">
    <location>
        <begin position="535"/>
        <end position="554"/>
    </location>
</feature>
<dbReference type="InterPro" id="IPR019863">
    <property type="entry name" value="Motility-assoc_ABC-rel_GldG"/>
</dbReference>
<dbReference type="OrthoDB" id="9777219at2"/>
<evidence type="ECO:0000259" key="2">
    <source>
        <dbReference type="Pfam" id="PF09822"/>
    </source>
</evidence>
<dbReference type="AlphaFoldDB" id="A0A2S7KNS1"/>
<protein>
    <submittedName>
        <fullName evidence="4">Gliding motility-associated ABC transporter substrate-binding protein GldG</fullName>
    </submittedName>
</protein>
<comment type="caution">
    <text evidence="4">The sequence shown here is derived from an EMBL/GenBank/DDBJ whole genome shotgun (WGS) entry which is preliminary data.</text>
</comment>
<evidence type="ECO:0000313" key="4">
    <source>
        <dbReference type="EMBL" id="PQB04257.1"/>
    </source>
</evidence>
<dbReference type="NCBIfam" id="TIGR03521">
    <property type="entry name" value="GldG"/>
    <property type="match status" value="1"/>
</dbReference>
<dbReference type="Pfam" id="PF23357">
    <property type="entry name" value="DUF7088"/>
    <property type="match status" value="1"/>
</dbReference>
<dbReference type="Proteomes" id="UP000239800">
    <property type="component" value="Unassembled WGS sequence"/>
</dbReference>
<name>A0A2S7KNS1_9FLAO</name>
<dbReference type="EMBL" id="MQUB01000001">
    <property type="protein sequence ID" value="PQB04257.1"/>
    <property type="molecule type" value="Genomic_DNA"/>
</dbReference>
<evidence type="ECO:0000256" key="1">
    <source>
        <dbReference type="SAM" id="Phobius"/>
    </source>
</evidence>
<feature type="domain" description="ABC-type uncharacterised transport system" evidence="2">
    <location>
        <begin position="190"/>
        <end position="500"/>
    </location>
</feature>
<keyword evidence="1" id="KW-0472">Membrane</keyword>
<keyword evidence="5" id="KW-1185">Reference proteome</keyword>
<gene>
    <name evidence="4" type="ORF">BST85_04565</name>
</gene>
<keyword evidence="1" id="KW-1133">Transmembrane helix</keyword>
<sequence>MSRLLKHIRKDSLLLIGLLILLFLGQRVHLRVDLTQDSRYTLSEVSEELCEQIQEDLIIEVFMGGALPAEFMKLRAETDQLLAEYQSENESLFYRMVDPLADEAEPEVIQQQLAQSGLTPVQVDVQRSGRLTSELVYPWALAYYQGRTVKIQLLKNNLGSTTGDRINSSIQNLEYAISEALSKLVQPKSKKVAVLKGNGQTSDRYIADFFGSLREYYYIAPFTLDSVAIDAVGTLEDLNDFDLVVSAGPTEAFTDQERYVLDQYQLQGGRSLWLVDGAFHQTDSLSGNNFAFPQDLNLNDFFFRYGVRINPNLVKDVYSAPILLASGADNQAEFNRFPWFYYPLSVSAGDHPVSVNLEGVKFEYTSSMDTLPNPLEKTILLTSSPLSKLVGLPAPIDFDKEIPENLKIVNEGPGPQFGFDGGEIPLAVLIEGEFSSVYRNRIKPFTYTDGKDEGEYSRMIVIADASLINNQLDGNGRPVELGFDRYTGNMYGNKEFLLNAVNYLLDDSGLINIRSKEVSIAVMDPDKIADQRLKWQLVNILVPLLLMTVLGILFQWSRKRRYSR</sequence>
<evidence type="ECO:0000259" key="3">
    <source>
        <dbReference type="Pfam" id="PF23357"/>
    </source>
</evidence>
<evidence type="ECO:0000313" key="5">
    <source>
        <dbReference type="Proteomes" id="UP000239800"/>
    </source>
</evidence>
<accession>A0A2S7KNS1</accession>
<dbReference type="InterPro" id="IPR019196">
    <property type="entry name" value="ABC_transp_unknown"/>
</dbReference>
<dbReference type="Pfam" id="PF09822">
    <property type="entry name" value="ABC_transp_aux"/>
    <property type="match status" value="1"/>
</dbReference>
<dbReference type="InterPro" id="IPR055396">
    <property type="entry name" value="DUF7088"/>
</dbReference>
<feature type="domain" description="DUF7088" evidence="3">
    <location>
        <begin position="36"/>
        <end position="142"/>
    </location>
</feature>
<dbReference type="RefSeq" id="WP_104812186.1">
    <property type="nucleotide sequence ID" value="NZ_MQUB01000001.1"/>
</dbReference>
<keyword evidence="1" id="KW-0812">Transmembrane</keyword>
<reference evidence="4 5" key="1">
    <citation type="submission" date="2016-11" db="EMBL/GenBank/DDBJ databases">
        <title>Trade-off between light-utilization and light-protection in marine flavobacteria.</title>
        <authorList>
            <person name="Kumagai Y."/>
        </authorList>
    </citation>
    <scope>NUCLEOTIDE SEQUENCE [LARGE SCALE GENOMIC DNA]</scope>
    <source>
        <strain evidence="4 5">NBRC 107741</strain>
    </source>
</reference>
<organism evidence="4 5">
    <name type="scientific">Aureitalea marina</name>
    <dbReference type="NCBI Taxonomy" id="930804"/>
    <lineage>
        <taxon>Bacteria</taxon>
        <taxon>Pseudomonadati</taxon>
        <taxon>Bacteroidota</taxon>
        <taxon>Flavobacteriia</taxon>
        <taxon>Flavobacteriales</taxon>
        <taxon>Flavobacteriaceae</taxon>
        <taxon>Aureitalea</taxon>
    </lineage>
</organism>